<comment type="caution">
    <text evidence="2">The sequence shown here is derived from an EMBL/GenBank/DDBJ whole genome shotgun (WGS) entry which is preliminary data.</text>
</comment>
<name>A0AAV4LUS8_BABCB</name>
<evidence type="ECO:0000313" key="2">
    <source>
        <dbReference type="EMBL" id="GIX63559.1"/>
    </source>
</evidence>
<evidence type="ECO:0000313" key="3">
    <source>
        <dbReference type="Proteomes" id="UP001497744"/>
    </source>
</evidence>
<dbReference type="EMBL" id="BPLF01000002">
    <property type="protein sequence ID" value="GIX63559.1"/>
    <property type="molecule type" value="Genomic_DNA"/>
</dbReference>
<protein>
    <submittedName>
        <fullName evidence="2">Zinc knuckle</fullName>
    </submittedName>
</protein>
<proteinExistence type="predicted"/>
<evidence type="ECO:0000256" key="1">
    <source>
        <dbReference type="SAM" id="SignalP"/>
    </source>
</evidence>
<dbReference type="GeneID" id="94195040"/>
<keyword evidence="1" id="KW-0732">Signal</keyword>
<organism evidence="2 3">
    <name type="scientific">Babesia caballi</name>
    <dbReference type="NCBI Taxonomy" id="5871"/>
    <lineage>
        <taxon>Eukaryota</taxon>
        <taxon>Sar</taxon>
        <taxon>Alveolata</taxon>
        <taxon>Apicomplexa</taxon>
        <taxon>Aconoidasida</taxon>
        <taxon>Piroplasmida</taxon>
        <taxon>Babesiidae</taxon>
        <taxon>Babesia</taxon>
    </lineage>
</organism>
<feature type="signal peptide" evidence="1">
    <location>
        <begin position="1"/>
        <end position="20"/>
    </location>
</feature>
<dbReference type="Proteomes" id="UP001497744">
    <property type="component" value="Unassembled WGS sequence"/>
</dbReference>
<feature type="chain" id="PRO_5043853709" evidence="1">
    <location>
        <begin position="21"/>
        <end position="119"/>
    </location>
</feature>
<reference evidence="2 3" key="1">
    <citation type="submission" date="2021-06" db="EMBL/GenBank/DDBJ databases">
        <title>Genome sequence of Babesia caballi.</title>
        <authorList>
            <person name="Yamagishi J."/>
            <person name="Kidaka T."/>
            <person name="Ochi A."/>
        </authorList>
    </citation>
    <scope>NUCLEOTIDE SEQUENCE [LARGE SCALE GENOMIC DNA]</scope>
    <source>
        <strain evidence="2">USDA-D6B2</strain>
    </source>
</reference>
<sequence length="119" mass="13945">MLRRIPVIIVLVLTRKWVFAHFLGDFFRESGIQHRIMDYKDPVIDCGNSRVNILYALEHCGKYKMSRSQEVAEMCKNTERCTLTTKCRSARRRIDVRYTCIEKTPSTIDDDEGNKSRAK</sequence>
<keyword evidence="3" id="KW-1185">Reference proteome</keyword>
<dbReference type="RefSeq" id="XP_067715628.1">
    <property type="nucleotide sequence ID" value="XM_067859527.1"/>
</dbReference>
<gene>
    <name evidence="2" type="ORF">BcabD6B2_29940</name>
</gene>
<dbReference type="AlphaFoldDB" id="A0AAV4LUS8"/>
<accession>A0AAV4LUS8</accession>